<evidence type="ECO:0000259" key="1">
    <source>
        <dbReference type="Pfam" id="PF14594"/>
    </source>
</evidence>
<protein>
    <recommendedName>
        <fullName evidence="1">Gp28/Gp37-like domain-containing protein</fullName>
    </recommendedName>
</protein>
<comment type="caution">
    <text evidence="2">The sequence shown here is derived from an EMBL/GenBank/DDBJ whole genome shotgun (WGS) entry which is preliminary data.</text>
</comment>
<gene>
    <name evidence="2" type="ORF">LCGC14_3136360</name>
</gene>
<dbReference type="InterPro" id="IPR029432">
    <property type="entry name" value="Gp28/Gp37-like_dom"/>
</dbReference>
<evidence type="ECO:0000313" key="2">
    <source>
        <dbReference type="EMBL" id="KKK49308.1"/>
    </source>
</evidence>
<dbReference type="AlphaFoldDB" id="A0A0F8VY61"/>
<sequence>IIPPPATIIAGTNRVDITGSVYDSDTDSADEVMKHYTDTHLINPADAARTVPSFVNQGAIPALTSLAYQGRFGSVLEALQEIGQLANAGFEVVLNAAGEFEFQVLPQVDHTIDSSQPVVFRSTDVLLDVDGRAYRTNWDIGDLVTLEISSLDLQLDVTIMQVRRVLVPGKPEQVTVSLDTPTADDLERFRDAIVERGKANTLAARA</sequence>
<proteinExistence type="predicted"/>
<reference evidence="2" key="1">
    <citation type="journal article" date="2015" name="Nature">
        <title>Complex archaea that bridge the gap between prokaryotes and eukaryotes.</title>
        <authorList>
            <person name="Spang A."/>
            <person name="Saw J.H."/>
            <person name="Jorgensen S.L."/>
            <person name="Zaremba-Niedzwiedzka K."/>
            <person name="Martijn J."/>
            <person name="Lind A.E."/>
            <person name="van Eijk R."/>
            <person name="Schleper C."/>
            <person name="Guy L."/>
            <person name="Ettema T.J."/>
        </authorList>
    </citation>
    <scope>NUCLEOTIDE SEQUENCE</scope>
</reference>
<organism evidence="2">
    <name type="scientific">marine sediment metagenome</name>
    <dbReference type="NCBI Taxonomy" id="412755"/>
    <lineage>
        <taxon>unclassified sequences</taxon>
        <taxon>metagenomes</taxon>
        <taxon>ecological metagenomes</taxon>
    </lineage>
</organism>
<name>A0A0F8VY61_9ZZZZ</name>
<feature type="non-terminal residue" evidence="2">
    <location>
        <position position="1"/>
    </location>
</feature>
<dbReference type="EMBL" id="LAZR01068615">
    <property type="protein sequence ID" value="KKK49308.1"/>
    <property type="molecule type" value="Genomic_DNA"/>
</dbReference>
<accession>A0A0F8VY61</accession>
<dbReference type="Pfam" id="PF14594">
    <property type="entry name" value="Sipho_Gp37"/>
    <property type="match status" value="1"/>
</dbReference>
<feature type="domain" description="Gp28/Gp37-like" evidence="1">
    <location>
        <begin position="23"/>
        <end position="122"/>
    </location>
</feature>